<proteinExistence type="predicted"/>
<dbReference type="EMBL" id="BART01015950">
    <property type="protein sequence ID" value="GAG76064.1"/>
    <property type="molecule type" value="Genomic_DNA"/>
</dbReference>
<protein>
    <submittedName>
        <fullName evidence="1">Uncharacterized protein</fullName>
    </submittedName>
</protein>
<dbReference type="AlphaFoldDB" id="X1A2W4"/>
<evidence type="ECO:0000313" key="1">
    <source>
        <dbReference type="EMBL" id="GAG76064.1"/>
    </source>
</evidence>
<reference evidence="1" key="1">
    <citation type="journal article" date="2014" name="Front. Microbiol.">
        <title>High frequency of phylogenetically diverse reductive dehalogenase-homologous genes in deep subseafloor sedimentary metagenomes.</title>
        <authorList>
            <person name="Kawai M."/>
            <person name="Futagami T."/>
            <person name="Toyoda A."/>
            <person name="Takaki Y."/>
            <person name="Nishi S."/>
            <person name="Hori S."/>
            <person name="Arai W."/>
            <person name="Tsubouchi T."/>
            <person name="Morono Y."/>
            <person name="Uchiyama I."/>
            <person name="Ito T."/>
            <person name="Fujiyama A."/>
            <person name="Inagaki F."/>
            <person name="Takami H."/>
        </authorList>
    </citation>
    <scope>NUCLEOTIDE SEQUENCE</scope>
    <source>
        <strain evidence="1">Expedition CK06-06</strain>
    </source>
</reference>
<name>X1A2W4_9ZZZZ</name>
<comment type="caution">
    <text evidence="1">The sequence shown here is derived from an EMBL/GenBank/DDBJ whole genome shotgun (WGS) entry which is preliminary data.</text>
</comment>
<gene>
    <name evidence="1" type="ORF">S01H4_30833</name>
</gene>
<organism evidence="1">
    <name type="scientific">marine sediment metagenome</name>
    <dbReference type="NCBI Taxonomy" id="412755"/>
    <lineage>
        <taxon>unclassified sequences</taxon>
        <taxon>metagenomes</taxon>
        <taxon>ecological metagenomes</taxon>
    </lineage>
</organism>
<accession>X1A2W4</accession>
<sequence length="94" mass="10920">MSDEPLSERLREHGGQITNHLIGKIVTLLDSVIADERQAKAAKDLARTMLWDTENDRGRAEDYILRCYRSNPKVGIFPDWKEKELRDKKTIHES</sequence>